<dbReference type="EMBL" id="CP029550">
    <property type="protein sequence ID" value="AWN41494.1"/>
    <property type="molecule type" value="Genomic_DNA"/>
</dbReference>
<accession>A0A2U8W5U6</accession>
<dbReference type="Proteomes" id="UP000245926">
    <property type="component" value="Chromosome"/>
</dbReference>
<dbReference type="InterPro" id="IPR012347">
    <property type="entry name" value="Ferritin-like"/>
</dbReference>
<dbReference type="PANTHER" id="PTHR36933:SF1">
    <property type="entry name" value="SLL0788 PROTEIN"/>
    <property type="match status" value="1"/>
</dbReference>
<dbReference type="Gene3D" id="1.20.1260.10">
    <property type="match status" value="1"/>
</dbReference>
<feature type="domain" description="DUF305" evidence="2">
    <location>
        <begin position="117"/>
        <end position="180"/>
    </location>
</feature>
<evidence type="ECO:0000313" key="3">
    <source>
        <dbReference type="EMBL" id="AWN41494.1"/>
    </source>
</evidence>
<protein>
    <recommendedName>
        <fullName evidence="2">DUF305 domain-containing protein</fullName>
    </recommendedName>
</protein>
<organism evidence="3 4">
    <name type="scientific">Methylobacterium durans</name>
    <dbReference type="NCBI Taxonomy" id="2202825"/>
    <lineage>
        <taxon>Bacteria</taxon>
        <taxon>Pseudomonadati</taxon>
        <taxon>Pseudomonadota</taxon>
        <taxon>Alphaproteobacteria</taxon>
        <taxon>Hyphomicrobiales</taxon>
        <taxon>Methylobacteriaceae</taxon>
        <taxon>Methylobacterium</taxon>
    </lineage>
</organism>
<dbReference type="PANTHER" id="PTHR36933">
    <property type="entry name" value="SLL0788 PROTEIN"/>
    <property type="match status" value="1"/>
</dbReference>
<keyword evidence="4" id="KW-1185">Reference proteome</keyword>
<evidence type="ECO:0000313" key="4">
    <source>
        <dbReference type="Proteomes" id="UP000245926"/>
    </source>
</evidence>
<dbReference type="KEGG" id="mets:DK389_14450"/>
<sequence length="219" mass="22998">MHPIPGRRLATRIVTSPCLLVPALAAGLSLIPLRDASARHGGHRGHPEHAATVPQAKPASARQVSTKTAPAGGRRSGAAHHGAHGASASDGPAVSEFKAAHAGMMRGMALPYTGDPDADFRIQMIPHHQGAIDMARVAMRHAKDPWTRQLAEAVIVEQQREIAEMQAWLARRGAPVPQGGQPTHIVGADSYRSVAEEPGTRDEARGQSWAPGGGVPASR</sequence>
<dbReference type="AlphaFoldDB" id="A0A2U8W5U6"/>
<evidence type="ECO:0000259" key="2">
    <source>
        <dbReference type="Pfam" id="PF03713"/>
    </source>
</evidence>
<reference evidence="4" key="1">
    <citation type="submission" date="2018-05" db="EMBL/GenBank/DDBJ databases">
        <title>Complete Genome Sequence of Methylobacterium sp. 17SD2-17.</title>
        <authorList>
            <person name="Srinivasan S."/>
        </authorList>
    </citation>
    <scope>NUCLEOTIDE SEQUENCE [LARGE SCALE GENOMIC DNA]</scope>
    <source>
        <strain evidence="4">17SD2-17</strain>
    </source>
</reference>
<feature type="compositionally biased region" description="Basic and acidic residues" evidence="1">
    <location>
        <begin position="194"/>
        <end position="205"/>
    </location>
</feature>
<feature type="region of interest" description="Disordered" evidence="1">
    <location>
        <begin position="38"/>
        <end position="92"/>
    </location>
</feature>
<dbReference type="RefSeq" id="WP_109890561.1">
    <property type="nucleotide sequence ID" value="NZ_CP029550.1"/>
</dbReference>
<dbReference type="Pfam" id="PF03713">
    <property type="entry name" value="DUF305"/>
    <property type="match status" value="1"/>
</dbReference>
<name>A0A2U8W5U6_9HYPH</name>
<feature type="region of interest" description="Disordered" evidence="1">
    <location>
        <begin position="174"/>
        <end position="219"/>
    </location>
</feature>
<dbReference type="OrthoDB" id="517560at2"/>
<proteinExistence type="predicted"/>
<gene>
    <name evidence="3" type="ORF">DK389_14450</name>
</gene>
<dbReference type="InterPro" id="IPR005183">
    <property type="entry name" value="DUF305_CopM-like"/>
</dbReference>
<evidence type="ECO:0000256" key="1">
    <source>
        <dbReference type="SAM" id="MobiDB-lite"/>
    </source>
</evidence>